<comment type="caution">
    <text evidence="1">The sequence shown here is derived from an EMBL/GenBank/DDBJ whole genome shotgun (WGS) entry which is preliminary data.</text>
</comment>
<dbReference type="EMBL" id="CAJVQC010008265">
    <property type="protein sequence ID" value="CAG8590346.1"/>
    <property type="molecule type" value="Genomic_DNA"/>
</dbReference>
<organism evidence="1 2">
    <name type="scientific">Racocetra persica</name>
    <dbReference type="NCBI Taxonomy" id="160502"/>
    <lineage>
        <taxon>Eukaryota</taxon>
        <taxon>Fungi</taxon>
        <taxon>Fungi incertae sedis</taxon>
        <taxon>Mucoromycota</taxon>
        <taxon>Glomeromycotina</taxon>
        <taxon>Glomeromycetes</taxon>
        <taxon>Diversisporales</taxon>
        <taxon>Gigasporaceae</taxon>
        <taxon>Racocetra</taxon>
    </lineage>
</organism>
<keyword evidence="2" id="KW-1185">Reference proteome</keyword>
<reference evidence="1" key="1">
    <citation type="submission" date="2021-06" db="EMBL/GenBank/DDBJ databases">
        <authorList>
            <person name="Kallberg Y."/>
            <person name="Tangrot J."/>
            <person name="Rosling A."/>
        </authorList>
    </citation>
    <scope>NUCLEOTIDE SEQUENCE</scope>
    <source>
        <strain evidence="1">MA461A</strain>
    </source>
</reference>
<evidence type="ECO:0000313" key="1">
    <source>
        <dbReference type="EMBL" id="CAG8590346.1"/>
    </source>
</evidence>
<dbReference type="Proteomes" id="UP000789920">
    <property type="component" value="Unassembled WGS sequence"/>
</dbReference>
<accession>A0ACA9MJ61</accession>
<feature type="non-terminal residue" evidence="1">
    <location>
        <position position="58"/>
    </location>
</feature>
<proteinExistence type="predicted"/>
<evidence type="ECO:0000313" key="2">
    <source>
        <dbReference type="Proteomes" id="UP000789920"/>
    </source>
</evidence>
<sequence>MHELTSDIIFEMLQVAKTRCSFGWRNGKCCCMIRSSYGKMTFVILEEPIIDKNIVNKS</sequence>
<protein>
    <submittedName>
        <fullName evidence="1">2304_t:CDS:1</fullName>
    </submittedName>
</protein>
<name>A0ACA9MJ61_9GLOM</name>
<gene>
    <name evidence="1" type="ORF">RPERSI_LOCUS5510</name>
</gene>